<feature type="domain" description="BPTI/Kunitz inhibitor" evidence="2">
    <location>
        <begin position="39"/>
        <end position="94"/>
    </location>
</feature>
<dbReference type="PROSITE" id="PS50279">
    <property type="entry name" value="BPTI_KUNITZ_2"/>
    <property type="match status" value="1"/>
</dbReference>
<dbReference type="InterPro" id="IPR002223">
    <property type="entry name" value="Kunitz_BPTI"/>
</dbReference>
<accession>A0A131Z5Y9</accession>
<reference evidence="3" key="1">
    <citation type="journal article" date="2016" name="Ticks Tick Borne Dis.">
        <title>De novo assembly and annotation of the salivary gland transcriptome of Rhipicephalus appendiculatus male and female ticks during blood feeding.</title>
        <authorList>
            <person name="de Castro M.H."/>
            <person name="de Klerk D."/>
            <person name="Pienaar R."/>
            <person name="Latif A.A."/>
            <person name="Rees D.J."/>
            <person name="Mans B.J."/>
        </authorList>
    </citation>
    <scope>NUCLEOTIDE SEQUENCE</scope>
    <source>
        <tissue evidence="3">Salivary glands</tissue>
    </source>
</reference>
<evidence type="ECO:0000313" key="3">
    <source>
        <dbReference type="EMBL" id="JAP86784.1"/>
    </source>
</evidence>
<dbReference type="Gene3D" id="4.10.410.10">
    <property type="entry name" value="Pancreatic trypsin inhibitor Kunitz domain"/>
    <property type="match status" value="1"/>
</dbReference>
<dbReference type="EMBL" id="GEDV01001773">
    <property type="protein sequence ID" value="JAP86784.1"/>
    <property type="molecule type" value="Transcribed_RNA"/>
</dbReference>
<dbReference type="AlphaFoldDB" id="A0A131Z5Y9"/>
<feature type="signal peptide" evidence="1">
    <location>
        <begin position="1"/>
        <end position="20"/>
    </location>
</feature>
<name>A0A131Z5Y9_RHIAP</name>
<dbReference type="GO" id="GO:0004867">
    <property type="term" value="F:serine-type endopeptidase inhibitor activity"/>
    <property type="evidence" value="ECO:0007669"/>
    <property type="project" value="InterPro"/>
</dbReference>
<evidence type="ECO:0000259" key="2">
    <source>
        <dbReference type="PROSITE" id="PS50279"/>
    </source>
</evidence>
<dbReference type="SUPFAM" id="SSF57362">
    <property type="entry name" value="BPTI-like"/>
    <property type="match status" value="2"/>
</dbReference>
<protein>
    <submittedName>
        <fullName evidence="3">Pancreatic trypsin inhibitor</fullName>
    </submittedName>
</protein>
<sequence>MHHYISILFLCVMGAKETYQYTIIPMGNPAPYDLGKSKCDLPVPVQPTCKGVGPLQKRYSYHNGTGKCVLVELPTCFSANGNIFHSRKNCLDLCNSQSACLKPGDKKIKDLHYRYNKDKDTCEFIIPKGHKRRLQKAIENAFPDEGDCESMCKPKNTSLTSVP</sequence>
<proteinExistence type="predicted"/>
<evidence type="ECO:0000256" key="1">
    <source>
        <dbReference type="SAM" id="SignalP"/>
    </source>
</evidence>
<keyword evidence="1" id="KW-0732">Signal</keyword>
<organism evidence="3">
    <name type="scientific">Rhipicephalus appendiculatus</name>
    <name type="common">Brown ear tick</name>
    <dbReference type="NCBI Taxonomy" id="34631"/>
    <lineage>
        <taxon>Eukaryota</taxon>
        <taxon>Metazoa</taxon>
        <taxon>Ecdysozoa</taxon>
        <taxon>Arthropoda</taxon>
        <taxon>Chelicerata</taxon>
        <taxon>Arachnida</taxon>
        <taxon>Acari</taxon>
        <taxon>Parasitiformes</taxon>
        <taxon>Ixodida</taxon>
        <taxon>Ixodoidea</taxon>
        <taxon>Ixodidae</taxon>
        <taxon>Rhipicephalinae</taxon>
        <taxon>Rhipicephalus</taxon>
        <taxon>Rhipicephalus</taxon>
    </lineage>
</organism>
<feature type="chain" id="PRO_5007286895" evidence="1">
    <location>
        <begin position="21"/>
        <end position="163"/>
    </location>
</feature>
<dbReference type="InterPro" id="IPR036880">
    <property type="entry name" value="Kunitz_BPTI_sf"/>
</dbReference>